<evidence type="ECO:0000256" key="6">
    <source>
        <dbReference type="ARBA" id="ARBA00023136"/>
    </source>
</evidence>
<evidence type="ECO:0000256" key="5">
    <source>
        <dbReference type="ARBA" id="ARBA00022989"/>
    </source>
</evidence>
<evidence type="ECO:0000256" key="7">
    <source>
        <dbReference type="SAM" id="Phobius"/>
    </source>
</evidence>
<feature type="transmembrane region" description="Helical" evidence="7">
    <location>
        <begin position="324"/>
        <end position="341"/>
    </location>
</feature>
<feature type="transmembrane region" description="Helical" evidence="7">
    <location>
        <begin position="450"/>
        <end position="467"/>
    </location>
</feature>
<reference evidence="8 9" key="1">
    <citation type="submission" date="2019-08" db="EMBL/GenBank/DDBJ databases">
        <title>Formosa sediminis sp. nov., isolated from marine sediment.</title>
        <authorList>
            <person name="Cao W.R."/>
        </authorList>
    </citation>
    <scope>NUCLEOTIDE SEQUENCE [LARGE SCALE GENOMIC DNA]</scope>
    <source>
        <strain evidence="8 9">1494</strain>
    </source>
</reference>
<dbReference type="RefSeq" id="WP_148457043.1">
    <property type="nucleotide sequence ID" value="NZ_VSFC01000062.1"/>
</dbReference>
<dbReference type="AlphaFoldDB" id="A0A5D0G070"/>
<protein>
    <submittedName>
        <fullName evidence="8">Lipopolysaccharide biosynthesis protein</fullName>
    </submittedName>
</protein>
<dbReference type="Proteomes" id="UP000324550">
    <property type="component" value="Unassembled WGS sequence"/>
</dbReference>
<feature type="transmembrane region" description="Helical" evidence="7">
    <location>
        <begin position="44"/>
        <end position="69"/>
    </location>
</feature>
<feature type="transmembrane region" description="Helical" evidence="7">
    <location>
        <begin position="116"/>
        <end position="133"/>
    </location>
</feature>
<proteinExistence type="inferred from homology"/>
<dbReference type="OrthoDB" id="9770347at2"/>
<feature type="transmembrane region" description="Helical" evidence="7">
    <location>
        <begin position="81"/>
        <end position="101"/>
    </location>
</feature>
<comment type="caution">
    <text evidence="8">The sequence shown here is derived from an EMBL/GenBank/DDBJ whole genome shotgun (WGS) entry which is preliminary data.</text>
</comment>
<feature type="transmembrane region" description="Helical" evidence="7">
    <location>
        <begin position="418"/>
        <end position="438"/>
    </location>
</feature>
<evidence type="ECO:0000256" key="4">
    <source>
        <dbReference type="ARBA" id="ARBA00022692"/>
    </source>
</evidence>
<comment type="subcellular location">
    <subcellularLocation>
        <location evidence="1">Cell membrane</location>
        <topology evidence="1">Multi-pass membrane protein</topology>
    </subcellularLocation>
</comment>
<organism evidence="8 9">
    <name type="scientific">Formosa maritima</name>
    <dbReference type="NCBI Taxonomy" id="2592046"/>
    <lineage>
        <taxon>Bacteria</taxon>
        <taxon>Pseudomonadati</taxon>
        <taxon>Bacteroidota</taxon>
        <taxon>Flavobacteriia</taxon>
        <taxon>Flavobacteriales</taxon>
        <taxon>Flavobacteriaceae</taxon>
        <taxon>Formosa</taxon>
    </lineage>
</organism>
<evidence type="ECO:0000313" key="9">
    <source>
        <dbReference type="Proteomes" id="UP000324550"/>
    </source>
</evidence>
<evidence type="ECO:0000256" key="3">
    <source>
        <dbReference type="ARBA" id="ARBA00022475"/>
    </source>
</evidence>
<keyword evidence="5 7" id="KW-1133">Transmembrane helix</keyword>
<dbReference type="GO" id="GO:0005886">
    <property type="term" value="C:plasma membrane"/>
    <property type="evidence" value="ECO:0007669"/>
    <property type="project" value="UniProtKB-SubCell"/>
</dbReference>
<sequence>MAKNLKKKTFTGFFWLIVGSSSQIALQILVLSILARLITPEEFGVVSIAIIFLGFSKTFSQLGMGAAIIQKQVITTAHIRTAYTTSLLIGVFFYILMVIFSENIALYFEMPQLAKVLKYISCIFIIDSIISISQSLLQRNMKMKYFALTDLISYLISFGFLGVTLAFMGYGIYALVYAYILQAVLRAIMVFYLEPHSILPFFDRKSFKDLVFFGGGFTLAKIANYSAGEIDKLVVGKMINADALGYYSRAYQLMVAPVRLIGQSLNIVLFPALSSVQTDIERVKNAYYKSTQLVAYASLIISAILVVNAREVVLILLGENWLDVILPFQILASGTIFRMSYKIGDSLVKALGDVYRRAIFQVIYAGCVLLFSYIGQFWGIQGVAIGVSLAIFINFIFMAYLSLSLLKDDWIRFLKLHIKPFLLSILVLGFAYATLFILRFFDLNLFVTEIIYLFMVLGFLIIIFLCFKQQFGVTEEINSVIKIIKNKKQ</sequence>
<keyword evidence="4 7" id="KW-0812">Transmembrane</keyword>
<evidence type="ECO:0000313" key="8">
    <source>
        <dbReference type="EMBL" id="TYA52225.1"/>
    </source>
</evidence>
<feature type="transmembrane region" description="Helical" evidence="7">
    <location>
        <begin position="293"/>
        <end position="318"/>
    </location>
</feature>
<keyword evidence="6 7" id="KW-0472">Membrane</keyword>
<keyword evidence="3" id="KW-1003">Cell membrane</keyword>
<dbReference type="InterPro" id="IPR050833">
    <property type="entry name" value="Poly_Biosynth_Transport"/>
</dbReference>
<evidence type="ECO:0000256" key="2">
    <source>
        <dbReference type="ARBA" id="ARBA00007430"/>
    </source>
</evidence>
<dbReference type="EMBL" id="VSFC01000062">
    <property type="protein sequence ID" value="TYA52225.1"/>
    <property type="molecule type" value="Genomic_DNA"/>
</dbReference>
<dbReference type="CDD" id="cd13127">
    <property type="entry name" value="MATE_tuaB_like"/>
    <property type="match status" value="1"/>
</dbReference>
<accession>A0A5D0G070</accession>
<dbReference type="PANTHER" id="PTHR30250">
    <property type="entry name" value="PST FAMILY PREDICTED COLANIC ACID TRANSPORTER"/>
    <property type="match status" value="1"/>
</dbReference>
<gene>
    <name evidence="8" type="ORF">FVF61_12830</name>
</gene>
<feature type="transmembrane region" description="Helical" evidence="7">
    <location>
        <begin position="385"/>
        <end position="406"/>
    </location>
</feature>
<dbReference type="PANTHER" id="PTHR30250:SF10">
    <property type="entry name" value="LIPOPOLYSACCHARIDE BIOSYNTHESIS PROTEIN WZXC"/>
    <property type="match status" value="1"/>
</dbReference>
<feature type="transmembrane region" description="Helical" evidence="7">
    <location>
        <begin position="362"/>
        <end position="379"/>
    </location>
</feature>
<dbReference type="Pfam" id="PF13440">
    <property type="entry name" value="Polysacc_synt_3"/>
    <property type="match status" value="1"/>
</dbReference>
<feature type="transmembrane region" description="Helical" evidence="7">
    <location>
        <begin position="145"/>
        <end position="168"/>
    </location>
</feature>
<name>A0A5D0G070_9FLAO</name>
<evidence type="ECO:0000256" key="1">
    <source>
        <dbReference type="ARBA" id="ARBA00004651"/>
    </source>
</evidence>
<feature type="transmembrane region" description="Helical" evidence="7">
    <location>
        <begin position="12"/>
        <end position="38"/>
    </location>
</feature>
<keyword evidence="9" id="KW-1185">Reference proteome</keyword>
<comment type="similarity">
    <text evidence="2">Belongs to the polysaccharide synthase family.</text>
</comment>